<gene>
    <name evidence="2" type="ORF">EVAR_8959_1</name>
</gene>
<reference evidence="2 3" key="1">
    <citation type="journal article" date="2019" name="Commun. Biol.">
        <title>The bagworm genome reveals a unique fibroin gene that provides high tensile strength.</title>
        <authorList>
            <person name="Kono N."/>
            <person name="Nakamura H."/>
            <person name="Ohtoshi R."/>
            <person name="Tomita M."/>
            <person name="Numata K."/>
            <person name="Arakawa K."/>
        </authorList>
    </citation>
    <scope>NUCLEOTIDE SEQUENCE [LARGE SCALE GENOMIC DNA]</scope>
</reference>
<feature type="region of interest" description="Disordered" evidence="1">
    <location>
        <begin position="1"/>
        <end position="28"/>
    </location>
</feature>
<proteinExistence type="predicted"/>
<protein>
    <submittedName>
        <fullName evidence="2">Uncharacterized protein</fullName>
    </submittedName>
</protein>
<dbReference type="EMBL" id="BGZK01000111">
    <property type="protein sequence ID" value="GBP19797.1"/>
    <property type="molecule type" value="Genomic_DNA"/>
</dbReference>
<evidence type="ECO:0000313" key="2">
    <source>
        <dbReference type="EMBL" id="GBP19797.1"/>
    </source>
</evidence>
<dbReference type="Proteomes" id="UP000299102">
    <property type="component" value="Unassembled WGS sequence"/>
</dbReference>
<keyword evidence="3" id="KW-1185">Reference proteome</keyword>
<sequence>MAPHSPPGAGERPPARRPPRAARTRAAPGTATLLYVECRTMDINEVAMMSRPNRTVRGLWTFVNLAVDC</sequence>
<comment type="caution">
    <text evidence="2">The sequence shown here is derived from an EMBL/GenBank/DDBJ whole genome shotgun (WGS) entry which is preliminary data.</text>
</comment>
<organism evidence="2 3">
    <name type="scientific">Eumeta variegata</name>
    <name type="common">Bagworm moth</name>
    <name type="synonym">Eumeta japonica</name>
    <dbReference type="NCBI Taxonomy" id="151549"/>
    <lineage>
        <taxon>Eukaryota</taxon>
        <taxon>Metazoa</taxon>
        <taxon>Ecdysozoa</taxon>
        <taxon>Arthropoda</taxon>
        <taxon>Hexapoda</taxon>
        <taxon>Insecta</taxon>
        <taxon>Pterygota</taxon>
        <taxon>Neoptera</taxon>
        <taxon>Endopterygota</taxon>
        <taxon>Lepidoptera</taxon>
        <taxon>Glossata</taxon>
        <taxon>Ditrysia</taxon>
        <taxon>Tineoidea</taxon>
        <taxon>Psychidae</taxon>
        <taxon>Oiketicinae</taxon>
        <taxon>Eumeta</taxon>
    </lineage>
</organism>
<dbReference type="AlphaFoldDB" id="A0A4C1U0S1"/>
<evidence type="ECO:0000256" key="1">
    <source>
        <dbReference type="SAM" id="MobiDB-lite"/>
    </source>
</evidence>
<name>A0A4C1U0S1_EUMVA</name>
<evidence type="ECO:0000313" key="3">
    <source>
        <dbReference type="Proteomes" id="UP000299102"/>
    </source>
</evidence>
<accession>A0A4C1U0S1</accession>